<evidence type="ECO:0000313" key="2">
    <source>
        <dbReference type="Proteomes" id="UP000505247"/>
    </source>
</evidence>
<dbReference type="GeneID" id="62682355"/>
<accession>A0A6J4EJ89</accession>
<name>A0A6J4EJ89_9CAUD</name>
<proteinExistence type="predicted"/>
<dbReference type="Proteomes" id="UP000505247">
    <property type="component" value="Segment"/>
</dbReference>
<protein>
    <submittedName>
        <fullName evidence="1">Uncharacterized protein</fullName>
    </submittedName>
</protein>
<dbReference type="RefSeq" id="YP_009999723.1">
    <property type="nucleotide sequence ID" value="NC_053008.1"/>
</dbReference>
<dbReference type="EMBL" id="LC553736">
    <property type="protein sequence ID" value="BCG45166.1"/>
    <property type="molecule type" value="Genomic_DNA"/>
</dbReference>
<organism evidence="1 2">
    <name type="scientific">Salmonella phage SAP012</name>
    <dbReference type="NCBI Taxonomy" id="2742114"/>
    <lineage>
        <taxon>Viruses</taxon>
        <taxon>Duplodnaviria</taxon>
        <taxon>Heunggongvirae</taxon>
        <taxon>Uroviricota</taxon>
        <taxon>Caudoviricetes</taxon>
        <taxon>Casjensviridae</taxon>
        <taxon>Zhonglingvirus</taxon>
        <taxon>Zhonglingvirus SAP012</taxon>
    </lineage>
</organism>
<reference evidence="1 2" key="1">
    <citation type="submission" date="2020-06" db="EMBL/GenBank/DDBJ databases">
        <title>Complete Genome Sequence of Salmonella phage SAP012.</title>
        <authorList>
            <person name="Shahin K."/>
            <person name="Soleimani-Delfan A."/>
            <person name="Barazandeh M."/>
            <person name="Komijani Majid."/>
            <person name="Bao H."/>
            <person name="Zhang L."/>
            <person name="Wang R."/>
        </authorList>
    </citation>
    <scope>NUCLEOTIDE SEQUENCE [LARGE SCALE GENOMIC DNA]</scope>
</reference>
<sequence length="77" mass="8668">MIAQAVPGLWFLVVTLCPMGNDNLCQDFIVDGDMSYQDCRKSAAEYPFSEGMYSLRCDRGEHIEKLPEDVNHGKSSH</sequence>
<keyword evidence="2" id="KW-1185">Reference proteome</keyword>
<dbReference type="KEGG" id="vg:62682355"/>
<evidence type="ECO:0000313" key="1">
    <source>
        <dbReference type="EMBL" id="BCG45166.1"/>
    </source>
</evidence>